<dbReference type="Proteomes" id="UP001064048">
    <property type="component" value="Chromosome 17"/>
</dbReference>
<gene>
    <name evidence="1" type="ORF">MSG28_010267</name>
</gene>
<reference evidence="1 2" key="1">
    <citation type="journal article" date="2022" name="Genome Biol. Evol.">
        <title>The Spruce Budworm Genome: Reconstructing the Evolutionary History of Antifreeze Proteins.</title>
        <authorList>
            <person name="Beliveau C."/>
            <person name="Gagne P."/>
            <person name="Picq S."/>
            <person name="Vernygora O."/>
            <person name="Keeling C.I."/>
            <person name="Pinkney K."/>
            <person name="Doucet D."/>
            <person name="Wen F."/>
            <person name="Johnston J.S."/>
            <person name="Maaroufi H."/>
            <person name="Boyle B."/>
            <person name="Laroche J."/>
            <person name="Dewar K."/>
            <person name="Juretic N."/>
            <person name="Blackburn G."/>
            <person name="Nisole A."/>
            <person name="Brunet B."/>
            <person name="Brandao M."/>
            <person name="Lumley L."/>
            <person name="Duan J."/>
            <person name="Quan G."/>
            <person name="Lucarotti C.J."/>
            <person name="Roe A.D."/>
            <person name="Sperling F.A.H."/>
            <person name="Levesque R.C."/>
            <person name="Cusson M."/>
        </authorList>
    </citation>
    <scope>NUCLEOTIDE SEQUENCE [LARGE SCALE GENOMIC DNA]</scope>
    <source>
        <strain evidence="1">Glfc:IPQL:Cfum</strain>
    </source>
</reference>
<comment type="caution">
    <text evidence="1">The sequence shown here is derived from an EMBL/GenBank/DDBJ whole genome shotgun (WGS) entry which is preliminary data.</text>
</comment>
<organism evidence="1 2">
    <name type="scientific">Choristoneura fumiferana</name>
    <name type="common">Spruce budworm moth</name>
    <name type="synonym">Archips fumiferana</name>
    <dbReference type="NCBI Taxonomy" id="7141"/>
    <lineage>
        <taxon>Eukaryota</taxon>
        <taxon>Metazoa</taxon>
        <taxon>Ecdysozoa</taxon>
        <taxon>Arthropoda</taxon>
        <taxon>Hexapoda</taxon>
        <taxon>Insecta</taxon>
        <taxon>Pterygota</taxon>
        <taxon>Neoptera</taxon>
        <taxon>Endopterygota</taxon>
        <taxon>Lepidoptera</taxon>
        <taxon>Glossata</taxon>
        <taxon>Ditrysia</taxon>
        <taxon>Tortricoidea</taxon>
        <taxon>Tortricidae</taxon>
        <taxon>Tortricinae</taxon>
        <taxon>Choristoneura</taxon>
    </lineage>
</organism>
<dbReference type="EMBL" id="CM046117">
    <property type="protein sequence ID" value="KAI8436806.1"/>
    <property type="molecule type" value="Genomic_DNA"/>
</dbReference>
<name>A0ACC0KKW8_CHOFU</name>
<accession>A0ACC0KKW8</accession>
<protein>
    <submittedName>
        <fullName evidence="1">Uncharacterized protein</fullName>
    </submittedName>
</protein>
<evidence type="ECO:0000313" key="2">
    <source>
        <dbReference type="Proteomes" id="UP001064048"/>
    </source>
</evidence>
<sequence length="256" mass="28300">MMQSIFWTGRVLSRAIRNGISSLSNSAELNVSNKKHPYLVSVVCGFPKDIANGRTRKGQFGDDAWFSTQFNNADVIGVADGVGGWRAYGIDPGEFSSYLMKTCERLVQMGHFKLSEPGDLLAKSYYELLEHKKPILGSSTACVMILDRTESVVRAANIGDSGFMVVRGGRCVHRSRDQQHYFNTPYQLKNVCFSRRRSMRHTQMPSPQLCSQLQSSIGSPESADTSEFPVECGDVILVATDGVFDNVPEPGENQTT</sequence>
<proteinExistence type="predicted"/>
<keyword evidence="2" id="KW-1185">Reference proteome</keyword>
<evidence type="ECO:0000313" key="1">
    <source>
        <dbReference type="EMBL" id="KAI8436806.1"/>
    </source>
</evidence>